<dbReference type="PANTHER" id="PTHR21197">
    <property type="entry name" value="UDP-GALACTOPYRANOSE MUTASE"/>
    <property type="match status" value="1"/>
</dbReference>
<dbReference type="RefSeq" id="WP_142713049.1">
    <property type="nucleotide sequence ID" value="NZ_FXTH01000002.1"/>
</dbReference>
<dbReference type="AlphaFoldDB" id="A0A521B3N9"/>
<gene>
    <name evidence="1" type="ORF">SAMN06265218_102165</name>
</gene>
<dbReference type="EMBL" id="FXTH01000002">
    <property type="protein sequence ID" value="SMO41708.1"/>
    <property type="molecule type" value="Genomic_DNA"/>
</dbReference>
<reference evidence="1 2" key="1">
    <citation type="submission" date="2017-05" db="EMBL/GenBank/DDBJ databases">
        <authorList>
            <person name="Varghese N."/>
            <person name="Submissions S."/>
        </authorList>
    </citation>
    <scope>NUCLEOTIDE SEQUENCE [LARGE SCALE GENOMIC DNA]</scope>
    <source>
        <strain evidence="1 2">DSM 21194</strain>
    </source>
</reference>
<dbReference type="SUPFAM" id="SSF51971">
    <property type="entry name" value="Nucleotide-binding domain"/>
    <property type="match status" value="1"/>
</dbReference>
<evidence type="ECO:0000313" key="1">
    <source>
        <dbReference type="EMBL" id="SMO41708.1"/>
    </source>
</evidence>
<dbReference type="GO" id="GO:0005829">
    <property type="term" value="C:cytosol"/>
    <property type="evidence" value="ECO:0007669"/>
    <property type="project" value="TreeGrafter"/>
</dbReference>
<sequence>MKKIRILGTGMAGFGAAYRLRQEGLTQDLHMYDKNSYIGGHTASFETDDGFIFDDGPHISFTDDKRLQKLFAENVDQEYETLKATVNNYWKGHWIKHPAQCNLHGLPSDLVADIIDDFAEAKYKGNGDVKNYKEWLYAKFGETFAETFPMVYGKKYHTVDAEKMDIDWLGPRLYQPEMQEVLKGALEPSTPDVHYVDKFRYPTNHGFVHYLEKFRSLANINLDHNVSRIDPKNQLIYFDNGSCVDYEEVISSIPLPELVTNIIDGVPDDIVEAGSKLACTSCIIVNIGIDRDDFTEAVWSYFYDPDIIFTRLSFPHLMSPNNVPRGGGSIQAEIYFSDKYRPVDRTPEECIEPVIADLKRCGLLNEKDTIVHKSTLFIKYANIIFDLERKEALKSVHGFLDDIGVRYCGRYGDWGYQWTDQAFKSGEHAAQKIVDR</sequence>
<dbReference type="GO" id="GO:0008767">
    <property type="term" value="F:UDP-galactopyranose mutase activity"/>
    <property type="evidence" value="ECO:0007669"/>
    <property type="project" value="TreeGrafter"/>
</dbReference>
<dbReference type="Gene3D" id="3.50.50.60">
    <property type="entry name" value="FAD/NAD(P)-binding domain"/>
    <property type="match status" value="1"/>
</dbReference>
<dbReference type="PANTHER" id="PTHR21197:SF0">
    <property type="entry name" value="UDP-GALACTOPYRANOSE MUTASE"/>
    <property type="match status" value="1"/>
</dbReference>
<dbReference type="Proteomes" id="UP000317593">
    <property type="component" value="Unassembled WGS sequence"/>
</dbReference>
<proteinExistence type="predicted"/>
<dbReference type="GO" id="GO:0050660">
    <property type="term" value="F:flavin adenine dinucleotide binding"/>
    <property type="evidence" value="ECO:0007669"/>
    <property type="project" value="TreeGrafter"/>
</dbReference>
<keyword evidence="2" id="KW-1185">Reference proteome</keyword>
<organism evidence="1 2">
    <name type="scientific">Fodinibius sediminis</name>
    <dbReference type="NCBI Taxonomy" id="1214077"/>
    <lineage>
        <taxon>Bacteria</taxon>
        <taxon>Pseudomonadati</taxon>
        <taxon>Balneolota</taxon>
        <taxon>Balneolia</taxon>
        <taxon>Balneolales</taxon>
        <taxon>Balneolaceae</taxon>
        <taxon>Fodinibius</taxon>
    </lineage>
</organism>
<dbReference type="OrthoDB" id="9769600at2"/>
<accession>A0A521B3N9</accession>
<dbReference type="Pfam" id="PF13450">
    <property type="entry name" value="NAD_binding_8"/>
    <property type="match status" value="1"/>
</dbReference>
<protein>
    <submittedName>
        <fullName evidence="1">Protoporphyrinogen oxidase</fullName>
    </submittedName>
</protein>
<name>A0A521B3N9_9BACT</name>
<evidence type="ECO:0000313" key="2">
    <source>
        <dbReference type="Proteomes" id="UP000317593"/>
    </source>
</evidence>
<dbReference type="InterPro" id="IPR036188">
    <property type="entry name" value="FAD/NAD-bd_sf"/>
</dbReference>